<dbReference type="InterPro" id="IPR023210">
    <property type="entry name" value="NADP_OxRdtase_dom"/>
</dbReference>
<sequence length="329" mass="35031">MRRRLLGRSGMRVSELCLGTMTFGTGGRGGGADETACREIYAAYREAGGNFVDTADIYTAGQSESIVGRLVAGERDSIVLATKFTLPTDAGDANSGGGHRKSLRRSVETSLRRLGTDYVDLLWVHAWDQCTPGEETLRALDDLVRSGKVLAIGVSNTPAWVVARSQAIAELRGWSAFCALQIEYSLVSRSVEREFLPMAQALGLTVTAWSPLARGLLAGKTPPARDTPLAPSRERVANAVAETAKVAAELGTTSPSVALAWLLGRGVIPVLGASRQAQIRDNLGAAGLRLDDAQTERLDAATRIGLGYPYTLLNERFPMLSAAAYAPGR</sequence>
<dbReference type="InterPro" id="IPR050523">
    <property type="entry name" value="AKR_Detox_Biosynth"/>
</dbReference>
<dbReference type="GO" id="GO:0005829">
    <property type="term" value="C:cytosol"/>
    <property type="evidence" value="ECO:0007669"/>
    <property type="project" value="TreeGrafter"/>
</dbReference>
<dbReference type="Gene3D" id="3.20.20.100">
    <property type="entry name" value="NADP-dependent oxidoreductase domain"/>
    <property type="match status" value="1"/>
</dbReference>
<dbReference type="FunFam" id="3.20.20.100:FF:000004">
    <property type="entry name" value="Oxidoreductase, aldo/keto reductase"/>
    <property type="match status" value="1"/>
</dbReference>
<dbReference type="AlphaFoldDB" id="A0A1H6DJR4"/>
<gene>
    <name evidence="3" type="ORF">SAMN04489712_117131</name>
</gene>
<evidence type="ECO:0000313" key="3">
    <source>
        <dbReference type="EMBL" id="SEG85073.1"/>
    </source>
</evidence>
<protein>
    <submittedName>
        <fullName evidence="3">Predicted oxidoreductase</fullName>
    </submittedName>
</protein>
<proteinExistence type="predicted"/>
<evidence type="ECO:0000259" key="2">
    <source>
        <dbReference type="Pfam" id="PF00248"/>
    </source>
</evidence>
<feature type="domain" description="NADP-dependent oxidoreductase" evidence="2">
    <location>
        <begin position="15"/>
        <end position="301"/>
    </location>
</feature>
<organism evidence="3 4">
    <name type="scientific">Thermomonospora echinospora</name>
    <dbReference type="NCBI Taxonomy" id="1992"/>
    <lineage>
        <taxon>Bacteria</taxon>
        <taxon>Bacillati</taxon>
        <taxon>Actinomycetota</taxon>
        <taxon>Actinomycetes</taxon>
        <taxon>Streptosporangiales</taxon>
        <taxon>Thermomonosporaceae</taxon>
        <taxon>Thermomonospora</taxon>
    </lineage>
</organism>
<dbReference type="InterPro" id="IPR036812">
    <property type="entry name" value="NAD(P)_OxRdtase_dom_sf"/>
</dbReference>
<keyword evidence="4" id="KW-1185">Reference proteome</keyword>
<dbReference type="RefSeq" id="WP_103942462.1">
    <property type="nucleotide sequence ID" value="NZ_FNVO01000017.1"/>
</dbReference>
<reference evidence="4" key="1">
    <citation type="submission" date="2016-10" db="EMBL/GenBank/DDBJ databases">
        <authorList>
            <person name="Varghese N."/>
            <person name="Submissions S."/>
        </authorList>
    </citation>
    <scope>NUCLEOTIDE SEQUENCE [LARGE SCALE GENOMIC DNA]</scope>
    <source>
        <strain evidence="4">DSM 43163</strain>
    </source>
</reference>
<keyword evidence="1" id="KW-0560">Oxidoreductase</keyword>
<dbReference type="GO" id="GO:0016491">
    <property type="term" value="F:oxidoreductase activity"/>
    <property type="evidence" value="ECO:0007669"/>
    <property type="project" value="UniProtKB-KW"/>
</dbReference>
<dbReference type="OrthoDB" id="9768793at2"/>
<name>A0A1H6DJR4_9ACTN</name>
<dbReference type="Pfam" id="PF00248">
    <property type="entry name" value="Aldo_ket_red"/>
    <property type="match status" value="1"/>
</dbReference>
<evidence type="ECO:0000256" key="1">
    <source>
        <dbReference type="ARBA" id="ARBA00023002"/>
    </source>
</evidence>
<evidence type="ECO:0000313" key="4">
    <source>
        <dbReference type="Proteomes" id="UP000236723"/>
    </source>
</evidence>
<dbReference type="EMBL" id="FNVO01000017">
    <property type="protein sequence ID" value="SEG85073.1"/>
    <property type="molecule type" value="Genomic_DNA"/>
</dbReference>
<accession>A0A1H6DJR4</accession>
<dbReference type="SUPFAM" id="SSF51430">
    <property type="entry name" value="NAD(P)-linked oxidoreductase"/>
    <property type="match status" value="1"/>
</dbReference>
<dbReference type="Proteomes" id="UP000236723">
    <property type="component" value="Unassembled WGS sequence"/>
</dbReference>
<dbReference type="PANTHER" id="PTHR43364">
    <property type="entry name" value="NADH-SPECIFIC METHYLGLYOXAL REDUCTASE-RELATED"/>
    <property type="match status" value="1"/>
</dbReference>
<dbReference type="CDD" id="cd19080">
    <property type="entry name" value="AKR_AKR9A_9B"/>
    <property type="match status" value="1"/>
</dbReference>
<dbReference type="PANTHER" id="PTHR43364:SF4">
    <property type="entry name" value="NAD(P)-LINKED OXIDOREDUCTASE SUPERFAMILY PROTEIN"/>
    <property type="match status" value="1"/>
</dbReference>